<dbReference type="InterPro" id="IPR028098">
    <property type="entry name" value="Glyco_trans_4-like_N"/>
</dbReference>
<dbReference type="GO" id="GO:1901135">
    <property type="term" value="P:carbohydrate derivative metabolic process"/>
    <property type="evidence" value="ECO:0007669"/>
    <property type="project" value="UniProtKB-ARBA"/>
</dbReference>
<dbReference type="AlphaFoldDB" id="A0AAV2VIK6"/>
<feature type="domain" description="Glycosyltransferase subfamily 4-like N-terminal" evidence="2">
    <location>
        <begin position="13"/>
        <end position="171"/>
    </location>
</feature>
<sequence>MKTIVHVVQHLRPGGIEVMVLDMLRFADKANKVFVVSLEGSKDKALKSWPRLKDHEHQLFFLNKTPGIELGLFMKMKNLLSSLKADVVHSHHIGPLLYGNVTARFANVPVRIHTEHDAWHLNEDSEVRIEKIARYLSKPKMVADAEFVKDKLVRIFDDIPVETIHNGVDCDHFTPGAANIAREKLGLPNNKRIIGCSGRVEHVKGQDTLIHALKDMPCNVILAIAGDGSEKESLMALAKELKLEDRVLFLGFVSDMVNFYRSLDLYCLPSRNEGFPLSTLEAQACDIPVVATDVGGVKESLCLKSGQLVLPDNAPLMSEILVSMLNCPSPFSPRSYVVENYDIRNMTSAYEKLCDQGE</sequence>
<name>A0AAV2VIK6_9VIBR</name>
<dbReference type="Pfam" id="PF00534">
    <property type="entry name" value="Glycos_transf_1"/>
    <property type="match status" value="1"/>
</dbReference>
<dbReference type="SUPFAM" id="SSF53756">
    <property type="entry name" value="UDP-Glycosyltransferase/glycogen phosphorylase"/>
    <property type="match status" value="1"/>
</dbReference>
<evidence type="ECO:0000313" key="4">
    <source>
        <dbReference type="Proteomes" id="UP000018211"/>
    </source>
</evidence>
<organism evidence="3 4">
    <name type="scientific">Vibrio nigripulchritudo SOn1</name>
    <dbReference type="NCBI Taxonomy" id="1238450"/>
    <lineage>
        <taxon>Bacteria</taxon>
        <taxon>Pseudomonadati</taxon>
        <taxon>Pseudomonadota</taxon>
        <taxon>Gammaproteobacteria</taxon>
        <taxon>Vibrionales</taxon>
        <taxon>Vibrionaceae</taxon>
        <taxon>Vibrio</taxon>
    </lineage>
</organism>
<dbReference type="Pfam" id="PF13439">
    <property type="entry name" value="Glyco_transf_4"/>
    <property type="match status" value="1"/>
</dbReference>
<dbReference type="InterPro" id="IPR001296">
    <property type="entry name" value="Glyco_trans_1"/>
</dbReference>
<protein>
    <submittedName>
        <fullName evidence="3">Glycosyltransferase SypP</fullName>
    </submittedName>
</protein>
<proteinExistence type="predicted"/>
<dbReference type="GO" id="GO:0016757">
    <property type="term" value="F:glycosyltransferase activity"/>
    <property type="evidence" value="ECO:0007669"/>
    <property type="project" value="InterPro"/>
</dbReference>
<accession>A0AAV2VIK6</accession>
<evidence type="ECO:0000259" key="2">
    <source>
        <dbReference type="Pfam" id="PF13439"/>
    </source>
</evidence>
<dbReference type="EMBL" id="CAOF01000020">
    <property type="protein sequence ID" value="CCO44570.1"/>
    <property type="molecule type" value="Genomic_DNA"/>
</dbReference>
<evidence type="ECO:0000259" key="1">
    <source>
        <dbReference type="Pfam" id="PF00534"/>
    </source>
</evidence>
<comment type="caution">
    <text evidence="3">The sequence shown here is derived from an EMBL/GenBank/DDBJ whole genome shotgun (WGS) entry which is preliminary data.</text>
</comment>
<gene>
    <name evidence="3" type="ORF">VIBNISOn1_1160078</name>
</gene>
<reference evidence="3 4" key="1">
    <citation type="journal article" date="2013" name="ISME J.">
        <title>Comparative genomics of pathogenic lineages of Vibrio nigripulchritudo identifies virulence-associated traits.</title>
        <authorList>
            <person name="Goudenege D."/>
            <person name="Labreuche Y."/>
            <person name="Krin E."/>
            <person name="Ansquer D."/>
            <person name="Mangenot S."/>
            <person name="Calteau A."/>
            <person name="Medigue C."/>
            <person name="Mazel D."/>
            <person name="Polz M.F."/>
            <person name="Le Roux F."/>
        </authorList>
    </citation>
    <scope>NUCLEOTIDE SEQUENCE [LARGE SCALE GENOMIC DNA]</scope>
    <source>
        <strain evidence="3 4">SOn1</strain>
    </source>
</reference>
<dbReference type="RefSeq" id="WP_022610375.1">
    <property type="nucleotide sequence ID" value="NZ_LK391965.1"/>
</dbReference>
<dbReference type="Gene3D" id="3.40.50.2000">
    <property type="entry name" value="Glycogen Phosphorylase B"/>
    <property type="match status" value="2"/>
</dbReference>
<dbReference type="Proteomes" id="UP000018211">
    <property type="component" value="Unassembled WGS sequence"/>
</dbReference>
<dbReference type="PANTHER" id="PTHR12526">
    <property type="entry name" value="GLYCOSYLTRANSFERASE"/>
    <property type="match status" value="1"/>
</dbReference>
<evidence type="ECO:0000313" key="3">
    <source>
        <dbReference type="EMBL" id="CCO44570.1"/>
    </source>
</evidence>
<feature type="domain" description="Glycosyl transferase family 1" evidence="1">
    <location>
        <begin position="181"/>
        <end position="328"/>
    </location>
</feature>